<comment type="caution">
    <text evidence="4">The sequence shown here is derived from an EMBL/GenBank/DDBJ whole genome shotgun (WGS) entry which is preliminary data.</text>
</comment>
<name>A0ABP9RBV0_9PSEU</name>
<dbReference type="PANTHER" id="PTHR11907">
    <property type="entry name" value="AMIDOPHOSPHORIBOSYLTRANSFERASE"/>
    <property type="match status" value="1"/>
</dbReference>
<evidence type="ECO:0000259" key="3">
    <source>
        <dbReference type="PROSITE" id="PS51278"/>
    </source>
</evidence>
<organism evidence="4 5">
    <name type="scientific">Pseudonocardia eucalypti</name>
    <dbReference type="NCBI Taxonomy" id="648755"/>
    <lineage>
        <taxon>Bacteria</taxon>
        <taxon>Bacillati</taxon>
        <taxon>Actinomycetota</taxon>
        <taxon>Actinomycetes</taxon>
        <taxon>Pseudonocardiales</taxon>
        <taxon>Pseudonocardiaceae</taxon>
        <taxon>Pseudonocardia</taxon>
    </lineage>
</organism>
<sequence>MCGIVGLHLKKSELYPRLGELLVPMLEAMTARGPDSAGVALYGDSGMEVIKDVGHPAEICARYGVVDRAGYQAVGHTRMATESAVTTDGAHPFTPLPDLALVHNGSFSNYATVRRRLARAGIHCETQNDSEVAARFIGQQVTAGADLGDAMRMVLKEFDGFFTLLVTTGDEFAVLRDSFACKPAVIAETADYVAMASEYHALAELPGIEQARIREPEPETVYAWRR</sequence>
<evidence type="ECO:0000256" key="2">
    <source>
        <dbReference type="ARBA" id="ARBA00022962"/>
    </source>
</evidence>
<evidence type="ECO:0000256" key="1">
    <source>
        <dbReference type="ARBA" id="ARBA00022679"/>
    </source>
</evidence>
<protein>
    <recommendedName>
        <fullName evidence="3">Glutamine amidotransferase type-2 domain-containing protein</fullName>
    </recommendedName>
</protein>
<keyword evidence="1" id="KW-0808">Transferase</keyword>
<dbReference type="InterPro" id="IPR017932">
    <property type="entry name" value="GATase_2_dom"/>
</dbReference>
<dbReference type="SUPFAM" id="SSF56235">
    <property type="entry name" value="N-terminal nucleophile aminohydrolases (Ntn hydrolases)"/>
    <property type="match status" value="1"/>
</dbReference>
<proteinExistence type="predicted"/>
<accession>A0ABP9RBV0</accession>
<dbReference type="Proteomes" id="UP001428817">
    <property type="component" value="Unassembled WGS sequence"/>
</dbReference>
<keyword evidence="2" id="KW-0315">Glutamine amidotransferase</keyword>
<dbReference type="Pfam" id="PF13522">
    <property type="entry name" value="GATase_6"/>
    <property type="match status" value="1"/>
</dbReference>
<evidence type="ECO:0000313" key="4">
    <source>
        <dbReference type="EMBL" id="GAA5174766.1"/>
    </source>
</evidence>
<dbReference type="PROSITE" id="PS51278">
    <property type="entry name" value="GATASE_TYPE_2"/>
    <property type="match status" value="1"/>
</dbReference>
<dbReference type="RefSeq" id="WP_185062178.1">
    <property type="nucleotide sequence ID" value="NZ_BAABJP010000062.1"/>
</dbReference>
<gene>
    <name evidence="4" type="ORF">GCM10023321_79360</name>
</gene>
<keyword evidence="5" id="KW-1185">Reference proteome</keyword>
<dbReference type="InterPro" id="IPR029055">
    <property type="entry name" value="Ntn_hydrolases_N"/>
</dbReference>
<dbReference type="Gene3D" id="3.60.20.10">
    <property type="entry name" value="Glutamine Phosphoribosylpyrophosphate, subunit 1, domain 1"/>
    <property type="match status" value="1"/>
</dbReference>
<feature type="domain" description="Glutamine amidotransferase type-2" evidence="3">
    <location>
        <begin position="2"/>
        <end position="226"/>
    </location>
</feature>
<dbReference type="EMBL" id="BAABJP010000062">
    <property type="protein sequence ID" value="GAA5174766.1"/>
    <property type="molecule type" value="Genomic_DNA"/>
</dbReference>
<reference evidence="5" key="1">
    <citation type="journal article" date="2019" name="Int. J. Syst. Evol. Microbiol.">
        <title>The Global Catalogue of Microorganisms (GCM) 10K type strain sequencing project: providing services to taxonomists for standard genome sequencing and annotation.</title>
        <authorList>
            <consortium name="The Broad Institute Genomics Platform"/>
            <consortium name="The Broad Institute Genome Sequencing Center for Infectious Disease"/>
            <person name="Wu L."/>
            <person name="Ma J."/>
        </authorList>
    </citation>
    <scope>NUCLEOTIDE SEQUENCE [LARGE SCALE GENOMIC DNA]</scope>
    <source>
        <strain evidence="5">JCM 18303</strain>
    </source>
</reference>
<evidence type="ECO:0000313" key="5">
    <source>
        <dbReference type="Proteomes" id="UP001428817"/>
    </source>
</evidence>